<keyword evidence="2" id="KW-1185">Reference proteome</keyword>
<organism evidence="1 2">
    <name type="scientific">Caldisphaera lagunensis (strain DSM 15908 / JCM 11604 / ANMR 0165 / IC-154)</name>
    <dbReference type="NCBI Taxonomy" id="1056495"/>
    <lineage>
        <taxon>Archaea</taxon>
        <taxon>Thermoproteota</taxon>
        <taxon>Thermoprotei</taxon>
        <taxon>Acidilobales</taxon>
        <taxon>Caldisphaeraceae</taxon>
        <taxon>Caldisphaera</taxon>
    </lineage>
</organism>
<dbReference type="InParanoid" id="L0ADT4"/>
<dbReference type="KEGG" id="clg:Calag_1504"/>
<gene>
    <name evidence="1" type="ordered locus">Calag_1504</name>
</gene>
<evidence type="ECO:0000313" key="2">
    <source>
        <dbReference type="Proteomes" id="UP000010469"/>
    </source>
</evidence>
<dbReference type="HOGENOM" id="CLU_3387394_0_0_2"/>
<evidence type="ECO:0000313" key="1">
    <source>
        <dbReference type="EMBL" id="AFZ71205.1"/>
    </source>
</evidence>
<name>L0ADT4_CALLD</name>
<accession>L0ADT4</accession>
<dbReference type="AlphaFoldDB" id="L0ADT4"/>
<reference evidence="2" key="1">
    <citation type="submission" date="2012-03" db="EMBL/GenBank/DDBJ databases">
        <title>Complete genome of Caldisphaera lagunensis DSM 15908.</title>
        <authorList>
            <person name="Lucas S."/>
            <person name="Copeland A."/>
            <person name="Lapidus A."/>
            <person name="Glavina del Rio T."/>
            <person name="Dalin E."/>
            <person name="Tice H."/>
            <person name="Bruce D."/>
            <person name="Goodwin L."/>
            <person name="Pitluck S."/>
            <person name="Peters L."/>
            <person name="Mikhailova N."/>
            <person name="Teshima H."/>
            <person name="Kyrpides N."/>
            <person name="Mavromatis K."/>
            <person name="Ivanova N."/>
            <person name="Brettin T."/>
            <person name="Detter J.C."/>
            <person name="Han C."/>
            <person name="Larimer F."/>
            <person name="Land M."/>
            <person name="Hauser L."/>
            <person name="Markowitz V."/>
            <person name="Cheng J.-F."/>
            <person name="Hugenholtz P."/>
            <person name="Woyke T."/>
            <person name="Wu D."/>
            <person name="Spring S."/>
            <person name="Schroeder M."/>
            <person name="Brambilla E."/>
            <person name="Klenk H.-P."/>
            <person name="Eisen J.A."/>
        </authorList>
    </citation>
    <scope>NUCLEOTIDE SEQUENCE [LARGE SCALE GENOMIC DNA]</scope>
    <source>
        <strain evidence="2">DSM 15908 / JCM 11604 / IC-154</strain>
    </source>
</reference>
<protein>
    <submittedName>
        <fullName evidence="1">Uncharacterized protein</fullName>
    </submittedName>
</protein>
<sequence precursor="true">MNIFKDGLIKMKQSLYSRIIHITFARAVTNNG</sequence>
<dbReference type="EMBL" id="CP003378">
    <property type="protein sequence ID" value="AFZ71205.1"/>
    <property type="molecule type" value="Genomic_DNA"/>
</dbReference>
<dbReference type="Proteomes" id="UP000010469">
    <property type="component" value="Chromosome"/>
</dbReference>
<proteinExistence type="predicted"/>